<dbReference type="AlphaFoldDB" id="A0A4R5VV84"/>
<dbReference type="Gene3D" id="3.40.1190.20">
    <property type="match status" value="1"/>
</dbReference>
<keyword evidence="2" id="KW-0808">Transferase</keyword>
<dbReference type="InterPro" id="IPR050306">
    <property type="entry name" value="PfkB_Carbo_kinase"/>
</dbReference>
<keyword evidence="3" id="KW-0547">Nucleotide-binding</keyword>
<evidence type="ECO:0000256" key="4">
    <source>
        <dbReference type="ARBA" id="ARBA00022777"/>
    </source>
</evidence>
<dbReference type="InterPro" id="IPR011611">
    <property type="entry name" value="PfkB_dom"/>
</dbReference>
<dbReference type="InterPro" id="IPR002173">
    <property type="entry name" value="Carboh/pur_kinase_PfkB_CS"/>
</dbReference>
<organism evidence="7 8">
    <name type="scientific">Bacillus salipaludis</name>
    <dbReference type="NCBI Taxonomy" id="2547811"/>
    <lineage>
        <taxon>Bacteria</taxon>
        <taxon>Bacillati</taxon>
        <taxon>Bacillota</taxon>
        <taxon>Bacilli</taxon>
        <taxon>Bacillales</taxon>
        <taxon>Bacillaceae</taxon>
        <taxon>Bacillus</taxon>
    </lineage>
</organism>
<keyword evidence="4 7" id="KW-0418">Kinase</keyword>
<dbReference type="Pfam" id="PF00294">
    <property type="entry name" value="PfkB"/>
    <property type="match status" value="1"/>
</dbReference>
<dbReference type="PROSITE" id="PS00584">
    <property type="entry name" value="PFKB_KINASES_2"/>
    <property type="match status" value="1"/>
</dbReference>
<comment type="caution">
    <text evidence="7">The sequence shown here is derived from an EMBL/GenBank/DDBJ whole genome shotgun (WGS) entry which is preliminary data.</text>
</comment>
<evidence type="ECO:0000256" key="1">
    <source>
        <dbReference type="ARBA" id="ARBA00010688"/>
    </source>
</evidence>
<comment type="similarity">
    <text evidence="1">Belongs to the carbohydrate kinase PfkB family.</text>
</comment>
<dbReference type="PANTHER" id="PTHR43085:SF1">
    <property type="entry name" value="PSEUDOURIDINE KINASE-RELATED"/>
    <property type="match status" value="1"/>
</dbReference>
<evidence type="ECO:0000259" key="6">
    <source>
        <dbReference type="Pfam" id="PF00294"/>
    </source>
</evidence>
<dbReference type="Proteomes" id="UP000295132">
    <property type="component" value="Unassembled WGS sequence"/>
</dbReference>
<accession>A0A4R5VV84</accession>
<dbReference type="GO" id="GO:0005524">
    <property type="term" value="F:ATP binding"/>
    <property type="evidence" value="ECO:0007669"/>
    <property type="project" value="UniProtKB-KW"/>
</dbReference>
<reference evidence="7 8" key="1">
    <citation type="submission" date="2019-03" db="EMBL/GenBank/DDBJ databases">
        <title>Bacillus niacini sp. nov. a Nicotinate-Metabolizing Mesophile Isolated from Soil.</title>
        <authorList>
            <person name="Zhang G."/>
        </authorList>
    </citation>
    <scope>NUCLEOTIDE SEQUENCE [LARGE SCALE GENOMIC DNA]</scope>
    <source>
        <strain evidence="7 8">WN066</strain>
    </source>
</reference>
<dbReference type="SUPFAM" id="SSF53613">
    <property type="entry name" value="Ribokinase-like"/>
    <property type="match status" value="1"/>
</dbReference>
<name>A0A4R5VV84_9BACI</name>
<proteinExistence type="inferred from homology"/>
<protein>
    <submittedName>
        <fullName evidence="7">Carbohydrate kinase</fullName>
    </submittedName>
</protein>
<evidence type="ECO:0000313" key="7">
    <source>
        <dbReference type="EMBL" id="TDK63098.1"/>
    </source>
</evidence>
<feature type="domain" description="Carbohydrate kinase PfkB" evidence="6">
    <location>
        <begin position="14"/>
        <end position="309"/>
    </location>
</feature>
<dbReference type="InterPro" id="IPR029056">
    <property type="entry name" value="Ribokinase-like"/>
</dbReference>
<dbReference type="GO" id="GO:0016301">
    <property type="term" value="F:kinase activity"/>
    <property type="evidence" value="ECO:0007669"/>
    <property type="project" value="UniProtKB-KW"/>
</dbReference>
<evidence type="ECO:0000313" key="8">
    <source>
        <dbReference type="Proteomes" id="UP000295132"/>
    </source>
</evidence>
<dbReference type="PANTHER" id="PTHR43085">
    <property type="entry name" value="HEXOKINASE FAMILY MEMBER"/>
    <property type="match status" value="1"/>
</dbReference>
<keyword evidence="5" id="KW-0067">ATP-binding</keyword>
<dbReference type="CDD" id="cd01167">
    <property type="entry name" value="bac_FRK"/>
    <property type="match status" value="1"/>
</dbReference>
<evidence type="ECO:0000256" key="2">
    <source>
        <dbReference type="ARBA" id="ARBA00022679"/>
    </source>
</evidence>
<gene>
    <name evidence="7" type="ORF">E2K98_06490</name>
</gene>
<evidence type="ECO:0000256" key="5">
    <source>
        <dbReference type="ARBA" id="ARBA00022840"/>
    </source>
</evidence>
<dbReference type="EMBL" id="SMYO01000003">
    <property type="protein sequence ID" value="TDK63098.1"/>
    <property type="molecule type" value="Genomic_DNA"/>
</dbReference>
<evidence type="ECO:0000256" key="3">
    <source>
        <dbReference type="ARBA" id="ARBA00022741"/>
    </source>
</evidence>
<sequence>MFERIVTNTLKKHGVISFGEAFIDYISKDRSNTKFTQLLGGATVNVIAGTRRLGIPSYYLCRLGVDESSLFVEKELAREKVKTEYCVRTPSKKICRVYVYLNEQGERTFHSYINPTPDEWLLESELQRDLFENAKIFYFGSGTLFHETARGTTDRALKYAKESGLLRAFDTNIRLKRWESDEQCRETILSILQEVDLVKMAEEELLFLTETSSLEAGLEKLSGLKIPFLLVTRGSKGTYAIRSGSGIFVPAVKVNAIDTTGAGDAFMAAILFGFHEKGIPENLSQLEKYTQFANEIAALSTTEIGALTALTNLQEKVQIFKWF</sequence>